<protein>
    <submittedName>
        <fullName evidence="1">Uncharacterized protein</fullName>
    </submittedName>
</protein>
<dbReference type="KEGG" id="abas:ACPOL_5887"/>
<name>A0A2Z5G7U7_9BACT</name>
<dbReference type="EMBL" id="CP030840">
    <property type="protein sequence ID" value="AXC15131.1"/>
    <property type="molecule type" value="Genomic_DNA"/>
</dbReference>
<organism evidence="1 2">
    <name type="scientific">Acidisarcina polymorpha</name>
    <dbReference type="NCBI Taxonomy" id="2211140"/>
    <lineage>
        <taxon>Bacteria</taxon>
        <taxon>Pseudomonadati</taxon>
        <taxon>Acidobacteriota</taxon>
        <taxon>Terriglobia</taxon>
        <taxon>Terriglobales</taxon>
        <taxon>Acidobacteriaceae</taxon>
        <taxon>Acidisarcina</taxon>
    </lineage>
</organism>
<evidence type="ECO:0000313" key="2">
    <source>
        <dbReference type="Proteomes" id="UP000253606"/>
    </source>
</evidence>
<evidence type="ECO:0000313" key="1">
    <source>
        <dbReference type="EMBL" id="AXC15131.1"/>
    </source>
</evidence>
<dbReference type="AlphaFoldDB" id="A0A2Z5G7U7"/>
<accession>A0A2Z5G7U7</accession>
<reference evidence="1 2" key="1">
    <citation type="journal article" date="2018" name="Front. Microbiol.">
        <title>Hydrolytic Capabilities as a Key to Environmental Success: Chitinolytic and Cellulolytic Acidobacteria From Acidic Sub-arctic Soils and Boreal Peatlands.</title>
        <authorList>
            <person name="Belova S.E."/>
            <person name="Ravin N.V."/>
            <person name="Pankratov T.A."/>
            <person name="Rakitin A.L."/>
            <person name="Ivanova A.A."/>
            <person name="Beletsky A.V."/>
            <person name="Mardanov A.V."/>
            <person name="Sinninghe Damste J.S."/>
            <person name="Dedysh S.N."/>
        </authorList>
    </citation>
    <scope>NUCLEOTIDE SEQUENCE [LARGE SCALE GENOMIC DNA]</scope>
    <source>
        <strain evidence="1 2">SBC82</strain>
    </source>
</reference>
<sequence length="38" mass="4434">MGDASLRQPWTHGRGFGLCFEDEEEESDCREKRESAHH</sequence>
<proteinExistence type="predicted"/>
<gene>
    <name evidence="1" type="ORF">ACPOL_5887</name>
</gene>
<keyword evidence="2" id="KW-1185">Reference proteome</keyword>
<dbReference type="Proteomes" id="UP000253606">
    <property type="component" value="Chromosome"/>
</dbReference>